<evidence type="ECO:0000313" key="4">
    <source>
        <dbReference type="Proteomes" id="UP001165121"/>
    </source>
</evidence>
<dbReference type="OrthoDB" id="101076at2759"/>
<comment type="caution">
    <text evidence="3">The sequence shown here is derived from an EMBL/GenBank/DDBJ whole genome shotgun (WGS) entry which is preliminary data.</text>
</comment>
<feature type="region of interest" description="Disordered" evidence="2">
    <location>
        <begin position="79"/>
        <end position="127"/>
    </location>
</feature>
<evidence type="ECO:0000313" key="3">
    <source>
        <dbReference type="EMBL" id="GMF18699.1"/>
    </source>
</evidence>
<keyword evidence="1" id="KW-0175">Coiled coil</keyword>
<reference evidence="3" key="1">
    <citation type="submission" date="2023-04" db="EMBL/GenBank/DDBJ databases">
        <title>Phytophthora fragariaefolia NBRC 109709.</title>
        <authorList>
            <person name="Ichikawa N."/>
            <person name="Sato H."/>
            <person name="Tonouchi N."/>
        </authorList>
    </citation>
    <scope>NUCLEOTIDE SEQUENCE</scope>
    <source>
        <strain evidence="3">NBRC 109709</strain>
    </source>
</reference>
<dbReference type="AlphaFoldDB" id="A0A9W6WW83"/>
<feature type="coiled-coil region" evidence="1">
    <location>
        <begin position="150"/>
        <end position="177"/>
    </location>
</feature>
<proteinExistence type="predicted"/>
<dbReference type="Proteomes" id="UP001165121">
    <property type="component" value="Unassembled WGS sequence"/>
</dbReference>
<protein>
    <submittedName>
        <fullName evidence="3">Unnamed protein product</fullName>
    </submittedName>
</protein>
<evidence type="ECO:0000256" key="1">
    <source>
        <dbReference type="SAM" id="Coils"/>
    </source>
</evidence>
<feature type="compositionally biased region" description="Basic and acidic residues" evidence="2">
    <location>
        <begin position="79"/>
        <end position="91"/>
    </location>
</feature>
<accession>A0A9W6WW83</accession>
<dbReference type="EMBL" id="BSXT01000139">
    <property type="protein sequence ID" value="GMF18699.1"/>
    <property type="molecule type" value="Genomic_DNA"/>
</dbReference>
<keyword evidence="4" id="KW-1185">Reference proteome</keyword>
<evidence type="ECO:0000256" key="2">
    <source>
        <dbReference type="SAM" id="MobiDB-lite"/>
    </source>
</evidence>
<feature type="compositionally biased region" description="Basic and acidic residues" evidence="2">
    <location>
        <begin position="112"/>
        <end position="121"/>
    </location>
</feature>
<gene>
    <name evidence="3" type="ORF">Pfra01_000172100</name>
</gene>
<name>A0A9W6WW83_9STRA</name>
<organism evidence="3 4">
    <name type="scientific">Phytophthora fragariaefolia</name>
    <dbReference type="NCBI Taxonomy" id="1490495"/>
    <lineage>
        <taxon>Eukaryota</taxon>
        <taxon>Sar</taxon>
        <taxon>Stramenopiles</taxon>
        <taxon>Oomycota</taxon>
        <taxon>Peronosporomycetes</taxon>
        <taxon>Peronosporales</taxon>
        <taxon>Peronosporaceae</taxon>
        <taxon>Phytophthora</taxon>
    </lineage>
</organism>
<sequence length="375" mass="42797">MTPHFKTNNYHPFARTELSDSLVGLVRPRVPAGRRRSDTGIAMAFGAVMTPYSTVMRAAVSLANEFNGTGDALLSLTEDRSQPFRHVEPRRAAKSSMAPDEAAPSSSVKSNDMLKRKRSDDTNYDSDFMHRRERCRVNQARYRNKQRNTRVQLEIDVEQLHHKVNSLSRRYRELSMRERRSHNPWSIVTEVFHLLESSFRSPWRVASAREMMAHPQSRLILAVLKRALAHDAAMGDLRGVEALMEQLRLYSQCFEGSQLRLKRIETVSADVLAARAELSVTLTESTLKHVLPRLAERHGGDVDDRLYKRLLGQQLDCECSMIFLFDADTKRVVRLETIIDPMVSLLRLTGNLENVLDIVENARISAECTIDNHTD</sequence>